<dbReference type="VEuPathDB" id="CryptoDB:Vbra_14840"/>
<accession>A0A0G4FB82</accession>
<dbReference type="AlphaFoldDB" id="A0A0G4FB82"/>
<gene>
    <name evidence="2" type="ORF">Vbra_14840</name>
</gene>
<evidence type="ECO:0008006" key="4">
    <source>
        <dbReference type="Google" id="ProtNLM"/>
    </source>
</evidence>
<dbReference type="InParanoid" id="A0A0G4FB82"/>
<feature type="signal peptide" evidence="1">
    <location>
        <begin position="1"/>
        <end position="20"/>
    </location>
</feature>
<evidence type="ECO:0000256" key="1">
    <source>
        <dbReference type="SAM" id="SignalP"/>
    </source>
</evidence>
<evidence type="ECO:0000313" key="3">
    <source>
        <dbReference type="Proteomes" id="UP000041254"/>
    </source>
</evidence>
<evidence type="ECO:0000313" key="2">
    <source>
        <dbReference type="EMBL" id="CEM09893.1"/>
    </source>
</evidence>
<protein>
    <recommendedName>
        <fullName evidence="4">C-type lectin domain-containing protein</fullName>
    </recommendedName>
</protein>
<keyword evidence="3" id="KW-1185">Reference proteome</keyword>
<feature type="chain" id="PRO_5005188554" description="C-type lectin domain-containing protein" evidence="1">
    <location>
        <begin position="21"/>
        <end position="195"/>
    </location>
</feature>
<dbReference type="Proteomes" id="UP000041254">
    <property type="component" value="Unassembled WGS sequence"/>
</dbReference>
<keyword evidence="1" id="KW-0732">Signal</keyword>
<reference evidence="2 3" key="1">
    <citation type="submission" date="2014-11" db="EMBL/GenBank/DDBJ databases">
        <authorList>
            <person name="Zhu J."/>
            <person name="Qi W."/>
            <person name="Song R."/>
        </authorList>
    </citation>
    <scope>NUCLEOTIDE SEQUENCE [LARGE SCALE GENOMIC DNA]</scope>
</reference>
<name>A0A0G4FB82_VITBC</name>
<sequence>MDFPSLCLLTLLLVTIVTKGTDPARNFWAQKHPSPPTISRFVPARRAQSDNTTRGRNIRYEIQTEHDDYLGHQETCRARGGKLAEPSSVADLEAMFNATRVVGVRKKISHDDMILFIGIVMRQKCDPATQRLKHRCWTFASNPKGRAAPWFFGTSYWPHPVKQPDNHNGEGSSPVNYSQNYFHRTRKSSDAQHSK</sequence>
<proteinExistence type="predicted"/>
<dbReference type="EMBL" id="CDMY01000396">
    <property type="protein sequence ID" value="CEM09893.1"/>
    <property type="molecule type" value="Genomic_DNA"/>
</dbReference>
<organism evidence="2 3">
    <name type="scientific">Vitrella brassicaformis (strain CCMP3155)</name>
    <dbReference type="NCBI Taxonomy" id="1169540"/>
    <lineage>
        <taxon>Eukaryota</taxon>
        <taxon>Sar</taxon>
        <taxon>Alveolata</taxon>
        <taxon>Colpodellida</taxon>
        <taxon>Vitrellaceae</taxon>
        <taxon>Vitrella</taxon>
    </lineage>
</organism>
<dbReference type="PhylomeDB" id="A0A0G4FB82"/>